<feature type="domain" description="NAD(P)-binding" evidence="1">
    <location>
        <begin position="1"/>
        <end position="319"/>
    </location>
</feature>
<dbReference type="EMBL" id="LSFN01000002">
    <property type="protein sequence ID" value="OAB77710.1"/>
    <property type="molecule type" value="Genomic_DNA"/>
</dbReference>
<name>A0A167GMB3_9BACL</name>
<dbReference type="AlphaFoldDB" id="A0A167GMB3"/>
<organism evidence="2 3">
    <name type="scientific">Paenibacillus crassostreae</name>
    <dbReference type="NCBI Taxonomy" id="1763538"/>
    <lineage>
        <taxon>Bacteria</taxon>
        <taxon>Bacillati</taxon>
        <taxon>Bacillota</taxon>
        <taxon>Bacilli</taxon>
        <taxon>Bacillales</taxon>
        <taxon>Paenibacillaceae</taxon>
        <taxon>Paenibacillus</taxon>
    </lineage>
</organism>
<dbReference type="InterPro" id="IPR013445">
    <property type="entry name" value="CDP_4_6_deHydtase"/>
</dbReference>
<evidence type="ECO:0000313" key="3">
    <source>
        <dbReference type="Proteomes" id="UP000077134"/>
    </source>
</evidence>
<proteinExistence type="predicted"/>
<keyword evidence="3" id="KW-1185">Reference proteome</keyword>
<gene>
    <name evidence="2" type="ORF">PNBC_01510</name>
</gene>
<dbReference type="NCBIfam" id="TIGR02622">
    <property type="entry name" value="CDP_4_6_dhtase"/>
    <property type="match status" value="1"/>
</dbReference>
<dbReference type="InterPro" id="IPR036291">
    <property type="entry name" value="NAD(P)-bd_dom_sf"/>
</dbReference>
<dbReference type="Gene3D" id="3.40.50.720">
    <property type="entry name" value="NAD(P)-binding Rossmann-like Domain"/>
    <property type="match status" value="1"/>
</dbReference>
<accession>A0A167GMB3</accession>
<reference evidence="2 3" key="1">
    <citation type="submission" date="2016-02" db="EMBL/GenBank/DDBJ databases">
        <title>Paenibacillus sp. LPB0068, isolated from Crassostrea gigas.</title>
        <authorList>
            <person name="Shin S.-K."/>
            <person name="Yi H."/>
        </authorList>
    </citation>
    <scope>NUCLEOTIDE SEQUENCE [LARGE SCALE GENOMIC DNA]</scope>
    <source>
        <strain evidence="2 3">LPB0068</strain>
    </source>
</reference>
<evidence type="ECO:0000259" key="1">
    <source>
        <dbReference type="Pfam" id="PF16363"/>
    </source>
</evidence>
<dbReference type="Gene3D" id="3.90.25.10">
    <property type="entry name" value="UDP-galactose 4-epimerase, domain 1"/>
    <property type="match status" value="1"/>
</dbReference>
<dbReference type="PANTHER" id="PTHR43000">
    <property type="entry name" value="DTDP-D-GLUCOSE 4,6-DEHYDRATASE-RELATED"/>
    <property type="match status" value="1"/>
</dbReference>
<dbReference type="KEGG" id="pcx:LPB68_08430"/>
<protein>
    <submittedName>
        <fullName evidence="2">CDP-glucose 4,6-dehydratase</fullName>
    </submittedName>
</protein>
<dbReference type="InterPro" id="IPR016040">
    <property type="entry name" value="NAD(P)-bd_dom"/>
</dbReference>
<comment type="caution">
    <text evidence="2">The sequence shown here is derived from an EMBL/GenBank/DDBJ whole genome shotgun (WGS) entry which is preliminary data.</text>
</comment>
<dbReference type="SUPFAM" id="SSF51735">
    <property type="entry name" value="NAD(P)-binding Rossmann-fold domains"/>
    <property type="match status" value="1"/>
</dbReference>
<dbReference type="CDD" id="cd05252">
    <property type="entry name" value="CDP_GD_SDR_e"/>
    <property type="match status" value="1"/>
</dbReference>
<sequence>MITGHTGFKGSWLCLWLHALGAQITGYGLNPRNSPSLFESARIQDICRSVTADIRDYDSLLRTINEVKPEIIIHMAAQPLVRYSYTHPVETYEVNTLGTVYLLEAIRTATISGINIHAVLNVTTDKCYENQEWAWGYRENDPLGGYDPYSNSKACSELVTSAFRKSYFHPTNYDVHGISIATARAGNVIGGGDWSVDRIVPDCIRALLSGNRLPIRYPAAIRPWQHVLDPLQGYMLLIQRMVEQGEKYADAWNFGPSEDSVRNVNWLVKTLGALWGEPDFYDIQSGTTLHETSTLRLDSARAKQDIGWQPKWDVDQAITGTVEWYKAYQRQEDMRNVTLDQINAYMLKDA</sequence>
<dbReference type="Pfam" id="PF16363">
    <property type="entry name" value="GDP_Man_Dehyd"/>
    <property type="match status" value="1"/>
</dbReference>
<dbReference type="STRING" id="1763538.LPB68_08430"/>
<dbReference type="Proteomes" id="UP000077134">
    <property type="component" value="Unassembled WGS sequence"/>
</dbReference>
<evidence type="ECO:0000313" key="2">
    <source>
        <dbReference type="EMBL" id="OAB77710.1"/>
    </source>
</evidence>